<name>A0A0W0GGY1_9CHLR</name>
<comment type="caution">
    <text evidence="2">The sequence shown here is derived from an EMBL/GenBank/DDBJ whole genome shotgun (WGS) entry which is preliminary data.</text>
</comment>
<evidence type="ECO:0000256" key="1">
    <source>
        <dbReference type="SAM" id="MobiDB-lite"/>
    </source>
</evidence>
<sequence>METQKAEPKTKEPEDLIADLDEGPWPGPIEYAVPSKELSIGTGVLRDCEKLTVCKHKKRSHWWLTASAQVNPEKCKQIRWDYRASVTTTDQSERKFGGTCVAAHYLPGKPLELSFHDHSLELTRTPITLYSFGLSNKELMYWIPLLAGLPGSNVPDLIHDQQLRPFIYAVPIQGLEMKDQKRMLWITDMGISGGEMDDVVYPIVNKLKIDERHPEWRKGTPHVFGVVMAKTLLEAEEFGLERARLTIDVINFALKTGVSHLETRRQSELLGWNCEYLESNIKLTDWIFIREVQSIKGWIRIPKIQPDKQQLDLESISQRLLIFIRRFQKIFTEGGVACQTGKHVLSKTENKLISGLQRAIHWYAIGSSEVSILDKFLGCWIALESVLDTISYPAVFSGTGKPVKHTLEKAITSIQYPKNAEELLTISPEMLQRRLLASDWPLSRKLELFAKSIGVQLQNGDVALIQRLGKLRGQALHCGNRDSGISALMMRELEYLTERLIIGASICAYKKIEDGRIHEIKILPLGPEGGAAPLLLDGKDVGYEFYLQTNDKGEQTEEWVIEGIIYNETNSKIV</sequence>
<feature type="compositionally biased region" description="Basic and acidic residues" evidence="1">
    <location>
        <begin position="1"/>
        <end position="14"/>
    </location>
</feature>
<feature type="region of interest" description="Disordered" evidence="1">
    <location>
        <begin position="1"/>
        <end position="24"/>
    </location>
</feature>
<evidence type="ECO:0000313" key="3">
    <source>
        <dbReference type="Proteomes" id="UP000053947"/>
    </source>
</evidence>
<dbReference type="Proteomes" id="UP000053947">
    <property type="component" value="Unassembled WGS sequence"/>
</dbReference>
<organism evidence="2 3">
    <name type="scientific">Dehalogenimonas alkenigignens</name>
    <dbReference type="NCBI Taxonomy" id="1217799"/>
    <lineage>
        <taxon>Bacteria</taxon>
        <taxon>Bacillati</taxon>
        <taxon>Chloroflexota</taxon>
        <taxon>Dehalococcoidia</taxon>
        <taxon>Dehalococcoidales</taxon>
        <taxon>Dehalococcoidaceae</taxon>
        <taxon>Dehalogenimonas</taxon>
    </lineage>
</organism>
<dbReference type="RefSeq" id="WP_058438627.1">
    <property type="nucleotide sequence ID" value="NZ_KQ758903.1"/>
</dbReference>
<protein>
    <submittedName>
        <fullName evidence="2">Uncharacterized protein</fullName>
    </submittedName>
</protein>
<evidence type="ECO:0000313" key="2">
    <source>
        <dbReference type="EMBL" id="KTB47810.1"/>
    </source>
</evidence>
<dbReference type="AlphaFoldDB" id="A0A0W0GGY1"/>
<keyword evidence="3" id="KW-1185">Reference proteome</keyword>
<reference evidence="2 3" key="1">
    <citation type="submission" date="2015-06" db="EMBL/GenBank/DDBJ databases">
        <title>Genome sequence of the organohalide-respiring Dehalogenimonas alkenigignens type strain (IP3-3T).</title>
        <authorList>
            <person name="Key T.A."/>
            <person name="Richmond D.P."/>
            <person name="Bowman K.S."/>
            <person name="Cho Y.-J."/>
            <person name="Chun J."/>
            <person name="da Costa M.S."/>
            <person name="Rainey F.A."/>
            <person name="Moe W.M."/>
        </authorList>
    </citation>
    <scope>NUCLEOTIDE SEQUENCE [LARGE SCALE GENOMIC DNA]</scope>
    <source>
        <strain evidence="2 3">IP3-3</strain>
    </source>
</reference>
<gene>
    <name evidence="2" type="ORF">DEALK_06550</name>
</gene>
<dbReference type="EMBL" id="LFDV01000002">
    <property type="protein sequence ID" value="KTB47810.1"/>
    <property type="molecule type" value="Genomic_DNA"/>
</dbReference>
<proteinExistence type="predicted"/>
<accession>A0A0W0GGY1</accession>